<evidence type="ECO:0000313" key="5">
    <source>
        <dbReference type="Proteomes" id="UP000193719"/>
    </source>
</evidence>
<dbReference type="InterPro" id="IPR013079">
    <property type="entry name" value="6Phosfructo_kin"/>
</dbReference>
<dbReference type="AlphaFoldDB" id="A0A1Y1VJX3"/>
<evidence type="ECO:0000259" key="3">
    <source>
        <dbReference type="Pfam" id="PF01591"/>
    </source>
</evidence>
<dbReference type="InterPro" id="IPR001345">
    <property type="entry name" value="PG/BPGM_mutase_AS"/>
</dbReference>
<dbReference type="SUPFAM" id="SSF53254">
    <property type="entry name" value="Phosphoglycerate mutase-like"/>
    <property type="match status" value="1"/>
</dbReference>
<dbReference type="PRINTS" id="PR00991">
    <property type="entry name" value="6PFRUCTKNASE"/>
</dbReference>
<dbReference type="GO" id="GO:0005524">
    <property type="term" value="F:ATP binding"/>
    <property type="evidence" value="ECO:0007669"/>
    <property type="project" value="UniProtKB-KW"/>
</dbReference>
<dbReference type="Gene3D" id="3.40.50.300">
    <property type="entry name" value="P-loop containing nucleotide triphosphate hydrolases"/>
    <property type="match status" value="1"/>
</dbReference>
<dbReference type="InterPro" id="IPR027417">
    <property type="entry name" value="P-loop_NTPase"/>
</dbReference>
<reference evidence="4 5" key="2">
    <citation type="submission" date="2016-08" db="EMBL/GenBank/DDBJ databases">
        <title>Pervasive Adenine N6-methylation of Active Genes in Fungi.</title>
        <authorList>
            <consortium name="DOE Joint Genome Institute"/>
            <person name="Mondo S.J."/>
            <person name="Dannebaum R.O."/>
            <person name="Kuo R.C."/>
            <person name="Labutti K."/>
            <person name="Haridas S."/>
            <person name="Kuo A."/>
            <person name="Salamov A."/>
            <person name="Ahrendt S.R."/>
            <person name="Lipzen A."/>
            <person name="Sullivan W."/>
            <person name="Andreopoulos W.B."/>
            <person name="Clum A."/>
            <person name="Lindquist E."/>
            <person name="Daum C."/>
            <person name="Ramamoorthy G.K."/>
            <person name="Gryganskyi A."/>
            <person name="Culley D."/>
            <person name="Magnuson J.K."/>
            <person name="James T.Y."/>
            <person name="O'Malley M.A."/>
            <person name="Stajich J.E."/>
            <person name="Spatafora J.W."/>
            <person name="Visel A."/>
            <person name="Grigoriev I.V."/>
        </authorList>
    </citation>
    <scope>NUCLEOTIDE SEQUENCE [LARGE SCALE GENOMIC DNA]</scope>
    <source>
        <strain evidence="5">finn</strain>
    </source>
</reference>
<dbReference type="GO" id="GO:0005829">
    <property type="term" value="C:cytosol"/>
    <property type="evidence" value="ECO:0007669"/>
    <property type="project" value="TreeGrafter"/>
</dbReference>
<sequence length="436" mass="50583">MVGLPARGKSYICQKLRRYLAWIGYKTRIFNVGNKRRVAHLNYEQTKVPGTKHDANFFDPSNAEYSSERDLLALETLEELISWLKRGGNVGIHDATNSTKKRREFLMARCKKEPNVITMFVESICTDKDVIERNVSMKLRSPDYIHMDTKQAIDDFKARMANYEKAYEPVSEETEGDDISYIKSINVGRKVTGYNIHGYLCSQCVFYLMNIHIKERTIWLTRHGESVYNLCNRIGGDSPLTEFGRRYSQALARFVQSFHPPDECSDLTRTEYPKESYGPLSIWTSNLRRARETAEPFDQRFNIKSVRFLNEIYSGVYENMTMEEIQQANPEDFAARQANKLVYRYPGAGGESYIDVIDRLRPGIIELERMETSVLVVTHNVIMRTLLAYFTGIDLQEMPSLNIPLHTLYCLKPKPYGAELIKYRYNSMTDSFERVE</sequence>
<evidence type="ECO:0000256" key="1">
    <source>
        <dbReference type="ARBA" id="ARBA00022741"/>
    </source>
</evidence>
<dbReference type="SMART" id="SM00855">
    <property type="entry name" value="PGAM"/>
    <property type="match status" value="1"/>
</dbReference>
<dbReference type="PANTHER" id="PTHR10606:SF32">
    <property type="entry name" value="6-PHOSPHOFRUCTO-2-KINASE 1"/>
    <property type="match status" value="1"/>
</dbReference>
<comment type="caution">
    <text evidence="4">The sequence shown here is derived from an EMBL/GenBank/DDBJ whole genome shotgun (WGS) entry which is preliminary data.</text>
</comment>
<dbReference type="EMBL" id="MCFH01000006">
    <property type="protein sequence ID" value="ORX57341.1"/>
    <property type="molecule type" value="Genomic_DNA"/>
</dbReference>
<dbReference type="Pfam" id="PF00300">
    <property type="entry name" value="His_Phos_1"/>
    <property type="match status" value="2"/>
</dbReference>
<evidence type="ECO:0000256" key="2">
    <source>
        <dbReference type="ARBA" id="ARBA00022840"/>
    </source>
</evidence>
<dbReference type="STRING" id="1754191.A0A1Y1VJX3"/>
<name>A0A1Y1VJX3_9FUNG</name>
<dbReference type="Proteomes" id="UP000193719">
    <property type="component" value="Unassembled WGS sequence"/>
</dbReference>
<gene>
    <name evidence="4" type="ORF">BCR36DRAFT_395422</name>
</gene>
<evidence type="ECO:0000313" key="4">
    <source>
        <dbReference type="EMBL" id="ORX57341.1"/>
    </source>
</evidence>
<proteinExistence type="predicted"/>
<keyword evidence="5" id="KW-1185">Reference proteome</keyword>
<dbReference type="GO" id="GO:0006003">
    <property type="term" value="P:fructose 2,6-bisphosphate metabolic process"/>
    <property type="evidence" value="ECO:0007669"/>
    <property type="project" value="InterPro"/>
</dbReference>
<reference evidence="4 5" key="1">
    <citation type="submission" date="2016-08" db="EMBL/GenBank/DDBJ databases">
        <title>Genomes of anaerobic fungi encode conserved fungal cellulosomes for biomass hydrolysis.</title>
        <authorList>
            <consortium name="DOE Joint Genome Institute"/>
            <person name="Haitjema C.H."/>
            <person name="Gilmore S.P."/>
            <person name="Henske J.K."/>
            <person name="Solomon K.V."/>
            <person name="De Groot R."/>
            <person name="Kuo A."/>
            <person name="Mondo S.J."/>
            <person name="Salamov A.A."/>
            <person name="Labutti K."/>
            <person name="Zhao Z."/>
            <person name="Chiniquy J."/>
            <person name="Barry K."/>
            <person name="Brewer H.M."/>
            <person name="Purvine S.O."/>
            <person name="Wright A.T."/>
            <person name="Boxma B."/>
            <person name="Van Alen T."/>
            <person name="Hackstein J.H."/>
            <person name="Baker S.E."/>
            <person name="Grigoriev I.V."/>
            <person name="O'Malley M.A."/>
        </authorList>
    </citation>
    <scope>NUCLEOTIDE SEQUENCE [LARGE SCALE GENOMIC DNA]</scope>
    <source>
        <strain evidence="5">finn</strain>
    </source>
</reference>
<protein>
    <submittedName>
        <fullName evidence="4">Bifunctional 6-phosphofructo-2-kinase/fructose-2,6-bisphosphate 2-phosphatase</fullName>
    </submittedName>
</protein>
<dbReference type="FunFam" id="3.40.50.300:FF:000644">
    <property type="entry name" value="GpmB, Fructose-2,6-bisphosphatase"/>
    <property type="match status" value="1"/>
</dbReference>
<dbReference type="GO" id="GO:0006000">
    <property type="term" value="P:fructose metabolic process"/>
    <property type="evidence" value="ECO:0007669"/>
    <property type="project" value="InterPro"/>
</dbReference>
<dbReference type="InterPro" id="IPR003094">
    <property type="entry name" value="6Pfruct_kin"/>
</dbReference>
<dbReference type="GO" id="GO:0003873">
    <property type="term" value="F:6-phosphofructo-2-kinase activity"/>
    <property type="evidence" value="ECO:0007669"/>
    <property type="project" value="InterPro"/>
</dbReference>
<keyword evidence="4" id="KW-0808">Transferase</keyword>
<dbReference type="CDD" id="cd07067">
    <property type="entry name" value="HP_PGM_like"/>
    <property type="match status" value="1"/>
</dbReference>
<dbReference type="PROSITE" id="PS00175">
    <property type="entry name" value="PG_MUTASE"/>
    <property type="match status" value="1"/>
</dbReference>
<keyword evidence="1" id="KW-0547">Nucleotide-binding</keyword>
<dbReference type="Pfam" id="PF01591">
    <property type="entry name" value="6PF2K"/>
    <property type="match status" value="1"/>
</dbReference>
<keyword evidence="4" id="KW-0418">Kinase</keyword>
<organism evidence="4 5">
    <name type="scientific">Piromyces finnis</name>
    <dbReference type="NCBI Taxonomy" id="1754191"/>
    <lineage>
        <taxon>Eukaryota</taxon>
        <taxon>Fungi</taxon>
        <taxon>Fungi incertae sedis</taxon>
        <taxon>Chytridiomycota</taxon>
        <taxon>Chytridiomycota incertae sedis</taxon>
        <taxon>Neocallimastigomycetes</taxon>
        <taxon>Neocallimastigales</taxon>
        <taxon>Neocallimastigaceae</taxon>
        <taxon>Piromyces</taxon>
    </lineage>
</organism>
<accession>A0A1Y1VJX3</accession>
<dbReference type="SUPFAM" id="SSF52540">
    <property type="entry name" value="P-loop containing nucleoside triphosphate hydrolases"/>
    <property type="match status" value="1"/>
</dbReference>
<dbReference type="PIRSF" id="PIRSF000709">
    <property type="entry name" value="6PFK_2-Ptase"/>
    <property type="match status" value="1"/>
</dbReference>
<dbReference type="Gene3D" id="3.40.50.1240">
    <property type="entry name" value="Phosphoglycerate mutase-like"/>
    <property type="match status" value="1"/>
</dbReference>
<feature type="domain" description="6-phosphofructo-2-kinase" evidence="3">
    <location>
        <begin position="1"/>
        <end position="214"/>
    </location>
</feature>
<keyword evidence="2" id="KW-0067">ATP-binding</keyword>
<dbReference type="InterPro" id="IPR013078">
    <property type="entry name" value="His_Pase_superF_clade-1"/>
</dbReference>
<dbReference type="OrthoDB" id="267323at2759"/>
<dbReference type="InterPro" id="IPR029033">
    <property type="entry name" value="His_PPase_superfam"/>
</dbReference>
<dbReference type="PANTHER" id="PTHR10606">
    <property type="entry name" value="6-PHOSPHOFRUCTO-2-KINASE/FRUCTOSE-2,6-BISPHOSPHATASE"/>
    <property type="match status" value="1"/>
</dbReference>